<dbReference type="EMBL" id="KZ820010">
    <property type="protein sequence ID" value="PWN49748.1"/>
    <property type="molecule type" value="Genomic_DNA"/>
</dbReference>
<reference evidence="1 2" key="1">
    <citation type="journal article" date="2018" name="Mol. Biol. Evol.">
        <title>Broad Genomic Sampling Reveals a Smut Pathogenic Ancestry of the Fungal Clade Ustilaginomycotina.</title>
        <authorList>
            <person name="Kijpornyongpan T."/>
            <person name="Mondo S.J."/>
            <person name="Barry K."/>
            <person name="Sandor L."/>
            <person name="Lee J."/>
            <person name="Lipzen A."/>
            <person name="Pangilinan J."/>
            <person name="LaButti K."/>
            <person name="Hainaut M."/>
            <person name="Henrissat B."/>
            <person name="Grigoriev I.V."/>
            <person name="Spatafora J.W."/>
            <person name="Aime M.C."/>
        </authorList>
    </citation>
    <scope>NUCLEOTIDE SEQUENCE [LARGE SCALE GENOMIC DNA]</scope>
    <source>
        <strain evidence="1 2">SA 807</strain>
    </source>
</reference>
<sequence length="639" mass="66893">MSSFKRRGASAQSAPLPPGVKPSSFSSPVPLLSTGVPALDDILSGGGLSSGSIFVLIPATGTAAGSSSQIGAAANTPASQAEQDHIARAAAEPYAELILAYSIAQGIASKHCGIIMGENAESFVNGIMGRAGDVEEKEIAAMGPSMPSSSTLNSDEAAISETLGATEAGDDEEEQQDDSQGSSTNSQRQRDMKIAWRYEKLNQFKTTVENSGSKTGGSDDIEAFCSTFDLSKRISPRILQKAKADHVLNLLEIDYDTFSGAENSFDRALDDIKARAEACKKVRDQNPSLAPPVLRISIRSLGSPSWRILPGQCRSTEIIRFFMRLKIMLRGLALPEAAGSNAQAKSTIPAIATVTLSPFSMAAPHPDASRFASPSNLTHRISHIVDACISLSTFSSSPALRAAFPSYTGALKVLKTPSIGTMTNPSMRASVLRGMGAGAATRGGEGGLNLGSSGTVGEGGAGGGENNLAFKVKRKRLVIETLHLDVEGGVSERRTKPPKGAEEILSKAKSGTSTLEPEPSGRTGMRPPHQAAGSATSAIQTSPASSRASIGASGPSTGPVKFGGLKALRERGLASVGRSGTPSAENSRSEMTRSVREVEVEIDNRTHDHAHSRGSHTHGQGKQRRGPVFESDRPQDYEF</sequence>
<keyword evidence="2" id="KW-1185">Reference proteome</keyword>
<accession>A0ACD0NV57</accession>
<gene>
    <name evidence="1" type="ORF">IE53DRAFT_345351</name>
</gene>
<dbReference type="Proteomes" id="UP000245626">
    <property type="component" value="Unassembled WGS sequence"/>
</dbReference>
<evidence type="ECO:0000313" key="1">
    <source>
        <dbReference type="EMBL" id="PWN49748.1"/>
    </source>
</evidence>
<name>A0ACD0NV57_9BASI</name>
<evidence type="ECO:0000313" key="2">
    <source>
        <dbReference type="Proteomes" id="UP000245626"/>
    </source>
</evidence>
<organism evidence="1 2">
    <name type="scientific">Violaceomyces palustris</name>
    <dbReference type="NCBI Taxonomy" id="1673888"/>
    <lineage>
        <taxon>Eukaryota</taxon>
        <taxon>Fungi</taxon>
        <taxon>Dikarya</taxon>
        <taxon>Basidiomycota</taxon>
        <taxon>Ustilaginomycotina</taxon>
        <taxon>Ustilaginomycetes</taxon>
        <taxon>Violaceomycetales</taxon>
        <taxon>Violaceomycetaceae</taxon>
        <taxon>Violaceomyces</taxon>
    </lineage>
</organism>
<proteinExistence type="predicted"/>
<protein>
    <submittedName>
        <fullName evidence="1">Uncharacterized protein</fullName>
    </submittedName>
</protein>